<reference key="1">
    <citation type="submission" date="2007-01" db="EMBL/GenBank/DDBJ databases">
        <title>The Genome Sequence of Puccinia graminis f. sp. tritici Strain CRL 75-36-700-3.</title>
        <authorList>
            <consortium name="The Broad Institute Genome Sequencing Platform"/>
            <person name="Birren B."/>
            <person name="Lander E."/>
            <person name="Galagan J."/>
            <person name="Nusbaum C."/>
            <person name="Devon K."/>
            <person name="Cuomo C."/>
            <person name="Jaffe D."/>
            <person name="Butler J."/>
            <person name="Alvarez P."/>
            <person name="Gnerre S."/>
            <person name="Grabherr M."/>
            <person name="Mauceli E."/>
            <person name="Brockman W."/>
            <person name="Young S."/>
            <person name="LaButti K."/>
            <person name="Sykes S."/>
            <person name="DeCaprio D."/>
            <person name="Crawford M."/>
            <person name="Koehrsen M."/>
            <person name="Engels R."/>
            <person name="Montgomery P."/>
            <person name="Pearson M."/>
            <person name="Howarth C."/>
            <person name="Larson L."/>
            <person name="White J."/>
            <person name="Zeng Q."/>
            <person name="Kodira C."/>
            <person name="Yandava C."/>
            <person name="Alvarado L."/>
            <person name="O'Leary S."/>
            <person name="Szabo L."/>
            <person name="Dean R."/>
            <person name="Schein J."/>
        </authorList>
    </citation>
    <scope>NUCLEOTIDE SEQUENCE</scope>
    <source>
        <strain>CRL 75-36-700-3</strain>
    </source>
</reference>
<dbReference type="GO" id="GO:0005743">
    <property type="term" value="C:mitochondrial inner membrane"/>
    <property type="evidence" value="ECO:0007669"/>
    <property type="project" value="UniProtKB-SubCell"/>
</dbReference>
<dbReference type="GO" id="GO:0097193">
    <property type="term" value="P:intrinsic apoptotic signaling pathway"/>
    <property type="evidence" value="ECO:0007669"/>
    <property type="project" value="InterPro"/>
</dbReference>
<keyword evidence="5" id="KW-0496">Mitochondrion</keyword>
<dbReference type="OMA" id="YYAPLFP"/>
<evidence type="ECO:0000313" key="8">
    <source>
        <dbReference type="Proteomes" id="UP000008783"/>
    </source>
</evidence>
<dbReference type="HOGENOM" id="CLU_081652_0_0_1"/>
<evidence type="ECO:0000256" key="5">
    <source>
        <dbReference type="ARBA" id="ARBA00023128"/>
    </source>
</evidence>
<evidence type="ECO:0000256" key="4">
    <source>
        <dbReference type="ARBA" id="ARBA00022946"/>
    </source>
</evidence>
<reference evidence="8" key="2">
    <citation type="journal article" date="2011" name="Proc. Natl. Acad. Sci. U.S.A.">
        <title>Obligate biotrophy features unraveled by the genomic analysis of rust fungi.</title>
        <authorList>
            <person name="Duplessis S."/>
            <person name="Cuomo C.A."/>
            <person name="Lin Y.-C."/>
            <person name="Aerts A."/>
            <person name="Tisserant E."/>
            <person name="Veneault-Fourrey C."/>
            <person name="Joly D.L."/>
            <person name="Hacquard S."/>
            <person name="Amselem J."/>
            <person name="Cantarel B.L."/>
            <person name="Chiu R."/>
            <person name="Coutinho P.M."/>
            <person name="Feau N."/>
            <person name="Field M."/>
            <person name="Frey P."/>
            <person name="Gelhaye E."/>
            <person name="Goldberg J."/>
            <person name="Grabherr M.G."/>
            <person name="Kodira C.D."/>
            <person name="Kohler A."/>
            <person name="Kuees U."/>
            <person name="Lindquist E.A."/>
            <person name="Lucas S.M."/>
            <person name="Mago R."/>
            <person name="Mauceli E."/>
            <person name="Morin E."/>
            <person name="Murat C."/>
            <person name="Pangilinan J.L."/>
            <person name="Park R."/>
            <person name="Pearson M."/>
            <person name="Quesneville H."/>
            <person name="Rouhier N."/>
            <person name="Sakthikumar S."/>
            <person name="Salamov A.A."/>
            <person name="Schmutz J."/>
            <person name="Selles B."/>
            <person name="Shapiro H."/>
            <person name="Tanguay P."/>
            <person name="Tuskan G.A."/>
            <person name="Henrissat B."/>
            <person name="Van de Peer Y."/>
            <person name="Rouze P."/>
            <person name="Ellis J.G."/>
            <person name="Dodds P.N."/>
            <person name="Schein J.E."/>
            <person name="Zhong S."/>
            <person name="Hamelin R.C."/>
            <person name="Grigoriev I.V."/>
            <person name="Szabo L.J."/>
            <person name="Martin F."/>
        </authorList>
    </citation>
    <scope>NUCLEOTIDE SEQUENCE [LARGE SCALE GENOMIC DNA]</scope>
    <source>
        <strain evidence="8">CRL 75-36-700-3 / race SCCL</strain>
    </source>
</reference>
<dbReference type="RefSeq" id="XP_003320390.1">
    <property type="nucleotide sequence ID" value="XM_003320342.2"/>
</dbReference>
<evidence type="ECO:0000256" key="1">
    <source>
        <dbReference type="ARBA" id="ARBA00004443"/>
    </source>
</evidence>
<evidence type="ECO:0000256" key="3">
    <source>
        <dbReference type="ARBA" id="ARBA00022792"/>
    </source>
</evidence>
<dbReference type="AlphaFoldDB" id="E3JV96"/>
<proteinExistence type="inferred from homology"/>
<name>E3JV96_PUCGT</name>
<keyword evidence="8" id="KW-1185">Reference proteome</keyword>
<sequence>MLTRTVKPEWAFISKRVVRLYSTGPSTDAGGRRGRLTTRETLVDIGRGAAEDQVGPPCARSNLRPIRYSARFSSPTTSSPPTSLVESPHRHPYSLEEFRAEPVELSGRLAELRARLELEDLQWSMFRNRVDKLSQAFWETQSTRFEALEQKQRDAVLAQTVNHPPESVEERLNTRLDQFYASWLIDQKKLFMLYNWRWWGLQAALLKGGWLAQVRDLKWKLACWRDTILP</sequence>
<dbReference type="Proteomes" id="UP000008783">
    <property type="component" value="Unassembled WGS sequence"/>
</dbReference>
<comment type="similarity">
    <text evidence="2">Belongs to the COA8 family.</text>
</comment>
<dbReference type="GO" id="GO:0005739">
    <property type="term" value="C:mitochondrion"/>
    <property type="evidence" value="ECO:0000318"/>
    <property type="project" value="GO_Central"/>
</dbReference>
<evidence type="ECO:0000313" key="7">
    <source>
        <dbReference type="EMBL" id="EFP75971.1"/>
    </source>
</evidence>
<dbReference type="PANTHER" id="PTHR31107">
    <property type="entry name" value="APOPTOGENIC PROTEIN 1, MITOCHONDRIAL"/>
    <property type="match status" value="1"/>
</dbReference>
<dbReference type="PANTHER" id="PTHR31107:SF2">
    <property type="entry name" value="CYTOCHROME C OXIDASE ASSEMBLY FACTOR 8"/>
    <property type="match status" value="1"/>
</dbReference>
<evidence type="ECO:0000256" key="2">
    <source>
        <dbReference type="ARBA" id="ARBA00005453"/>
    </source>
</evidence>
<dbReference type="InParanoid" id="E3JV96"/>
<gene>
    <name evidence="7" type="ORF">PGTG_01302</name>
</gene>
<keyword evidence="3" id="KW-0999">Mitochondrion inner membrane</keyword>
<dbReference type="KEGG" id="pgr:PGTG_01302"/>
<dbReference type="EMBL" id="DS178264">
    <property type="protein sequence ID" value="EFP75971.1"/>
    <property type="molecule type" value="Genomic_DNA"/>
</dbReference>
<keyword evidence="4" id="KW-0809">Transit peptide</keyword>
<evidence type="ECO:0000256" key="6">
    <source>
        <dbReference type="ARBA" id="ARBA00023136"/>
    </source>
</evidence>
<comment type="subcellular location">
    <subcellularLocation>
        <location evidence="1">Mitochondrion inner membrane</location>
        <topology evidence="1">Peripheral membrane protein</topology>
        <orientation evidence="1">Matrix side</orientation>
    </subcellularLocation>
</comment>
<dbReference type="OrthoDB" id="6246201at2759"/>
<keyword evidence="6" id="KW-0472">Membrane</keyword>
<dbReference type="VEuPathDB" id="FungiDB:PGTG_01302"/>
<dbReference type="InterPro" id="IPR018796">
    <property type="entry name" value="COA8"/>
</dbReference>
<accession>E3JV96</accession>
<dbReference type="Pfam" id="PF10231">
    <property type="entry name" value="COA8"/>
    <property type="match status" value="1"/>
</dbReference>
<dbReference type="GeneID" id="10533051"/>
<protein>
    <submittedName>
        <fullName evidence="7">Uncharacterized protein</fullName>
    </submittedName>
</protein>
<organism evidence="7 8">
    <name type="scientific">Puccinia graminis f. sp. tritici (strain CRL 75-36-700-3 / race SCCL)</name>
    <name type="common">Black stem rust fungus</name>
    <dbReference type="NCBI Taxonomy" id="418459"/>
    <lineage>
        <taxon>Eukaryota</taxon>
        <taxon>Fungi</taxon>
        <taxon>Dikarya</taxon>
        <taxon>Basidiomycota</taxon>
        <taxon>Pucciniomycotina</taxon>
        <taxon>Pucciniomycetes</taxon>
        <taxon>Pucciniales</taxon>
        <taxon>Pucciniaceae</taxon>
        <taxon>Puccinia</taxon>
    </lineage>
</organism>